<evidence type="ECO:0000259" key="1">
    <source>
        <dbReference type="PROSITE" id="PS50057"/>
    </source>
</evidence>
<feature type="non-terminal residue" evidence="2">
    <location>
        <position position="241"/>
    </location>
</feature>
<accession>A0A0B6YCY5</accession>
<dbReference type="PROSITE" id="PS50057">
    <property type="entry name" value="FERM_3"/>
    <property type="match status" value="1"/>
</dbReference>
<protein>
    <recommendedName>
        <fullName evidence="1">FERM domain-containing protein</fullName>
    </recommendedName>
</protein>
<organism evidence="2">
    <name type="scientific">Arion vulgaris</name>
    <dbReference type="NCBI Taxonomy" id="1028688"/>
    <lineage>
        <taxon>Eukaryota</taxon>
        <taxon>Metazoa</taxon>
        <taxon>Spiralia</taxon>
        <taxon>Lophotrochozoa</taxon>
        <taxon>Mollusca</taxon>
        <taxon>Gastropoda</taxon>
        <taxon>Heterobranchia</taxon>
        <taxon>Euthyneura</taxon>
        <taxon>Panpulmonata</taxon>
        <taxon>Eupulmonata</taxon>
        <taxon>Stylommatophora</taxon>
        <taxon>Helicina</taxon>
        <taxon>Arionoidea</taxon>
        <taxon>Arionidae</taxon>
        <taxon>Arion</taxon>
    </lineage>
</organism>
<reference evidence="2" key="1">
    <citation type="submission" date="2014-12" db="EMBL/GenBank/DDBJ databases">
        <title>Insight into the proteome of Arion vulgaris.</title>
        <authorList>
            <person name="Aradska J."/>
            <person name="Bulat T."/>
            <person name="Smidak R."/>
            <person name="Sarate P."/>
            <person name="Gangsoo J."/>
            <person name="Sialana F."/>
            <person name="Bilban M."/>
            <person name="Lubec G."/>
        </authorList>
    </citation>
    <scope>NUCLEOTIDE SEQUENCE</scope>
    <source>
        <tissue evidence="2">Skin</tissue>
    </source>
</reference>
<dbReference type="GO" id="GO:2000114">
    <property type="term" value="P:regulation of establishment of cell polarity"/>
    <property type="evidence" value="ECO:0007669"/>
    <property type="project" value="TreeGrafter"/>
</dbReference>
<proteinExistence type="predicted"/>
<dbReference type="InterPro" id="IPR019748">
    <property type="entry name" value="FERM_central"/>
</dbReference>
<feature type="domain" description="FERM" evidence="1">
    <location>
        <begin position="1"/>
        <end position="241"/>
    </location>
</feature>
<dbReference type="Pfam" id="PF24522">
    <property type="entry name" value="KRIT1_FRMD8_FERM_C"/>
    <property type="match status" value="1"/>
</dbReference>
<dbReference type="Pfam" id="PF00373">
    <property type="entry name" value="FERM_M"/>
    <property type="match status" value="1"/>
</dbReference>
<dbReference type="AlphaFoldDB" id="A0A0B6YCY5"/>
<dbReference type="EMBL" id="HACG01006495">
    <property type="protein sequence ID" value="CEK53360.1"/>
    <property type="molecule type" value="Transcribed_RNA"/>
</dbReference>
<dbReference type="InterPro" id="IPR011993">
    <property type="entry name" value="PH-like_dom_sf"/>
</dbReference>
<dbReference type="Gene3D" id="1.20.80.10">
    <property type="match status" value="1"/>
</dbReference>
<dbReference type="InterPro" id="IPR057096">
    <property type="entry name" value="KRIT1_FRMD8_FERM_C"/>
</dbReference>
<dbReference type="SUPFAM" id="SSF47031">
    <property type="entry name" value="Second domain of FERM"/>
    <property type="match status" value="1"/>
</dbReference>
<dbReference type="InterPro" id="IPR000299">
    <property type="entry name" value="FERM_domain"/>
</dbReference>
<dbReference type="CDD" id="cd14473">
    <property type="entry name" value="FERM_B-lobe"/>
    <property type="match status" value="1"/>
</dbReference>
<dbReference type="InterPro" id="IPR051594">
    <property type="entry name" value="KRIT1/FRMD8"/>
</dbReference>
<dbReference type="GO" id="GO:0045454">
    <property type="term" value="P:cell redox homeostasis"/>
    <property type="evidence" value="ECO:0007669"/>
    <property type="project" value="TreeGrafter"/>
</dbReference>
<evidence type="ECO:0000313" key="2">
    <source>
        <dbReference type="EMBL" id="CEK53360.1"/>
    </source>
</evidence>
<dbReference type="PANTHER" id="PTHR13283:SF11">
    <property type="entry name" value="KREV INTERACTION TRAPPED PROTEIN 1"/>
    <property type="match status" value="1"/>
</dbReference>
<name>A0A0B6YCY5_9EUPU</name>
<dbReference type="PANTHER" id="PTHR13283">
    <property type="entry name" value="KREV INTERACTION TRAPPED 1-RELATED"/>
    <property type="match status" value="1"/>
</dbReference>
<sequence length="241" mass="27681">TIQMLTDTKNPSEEAPVLTWRRNVKVSVEKEKQLQHTKALDLLFHEAYHNYINGLYPCKDKDTITFATILFCLQHQDAVRVKPALSHLNQSQLKELIPAAVIRHKDTSHWVNKISKEYPSVKDISQQQLKSQFLTACQRLTVYGSAFFMGTIMSTLRKSPTPCYVGVNDIGIHIISLHTKQMVQSLEYREITWKHIAEKTVLEVLVKVIRPRSGNPRDSTARGIIEIRTRQAGLIDHLMQR</sequence>
<dbReference type="Gene3D" id="2.30.29.30">
    <property type="entry name" value="Pleckstrin-homology domain (PH domain)/Phosphotyrosine-binding domain (PTB)"/>
    <property type="match status" value="1"/>
</dbReference>
<feature type="non-terminal residue" evidence="2">
    <location>
        <position position="1"/>
    </location>
</feature>
<gene>
    <name evidence="2" type="primary">ORF20035</name>
</gene>
<dbReference type="InterPro" id="IPR014352">
    <property type="entry name" value="FERM/acyl-CoA-bd_prot_sf"/>
</dbReference>
<dbReference type="InterPro" id="IPR035963">
    <property type="entry name" value="FERM_2"/>
</dbReference>
<dbReference type="GO" id="GO:0005886">
    <property type="term" value="C:plasma membrane"/>
    <property type="evidence" value="ECO:0007669"/>
    <property type="project" value="TreeGrafter"/>
</dbReference>